<feature type="repeat" description="ANK" evidence="3">
    <location>
        <begin position="725"/>
        <end position="757"/>
    </location>
</feature>
<dbReference type="PROSITE" id="PS50297">
    <property type="entry name" value="ANK_REP_REGION"/>
    <property type="match status" value="5"/>
</dbReference>
<proteinExistence type="predicted"/>
<feature type="region of interest" description="Disordered" evidence="4">
    <location>
        <begin position="1"/>
        <end position="35"/>
    </location>
</feature>
<reference evidence="7" key="1">
    <citation type="submission" date="2022-08" db="EMBL/GenBank/DDBJ databases">
        <authorList>
            <consortium name="DOE Joint Genome Institute"/>
            <person name="Min B."/>
            <person name="Riley R."/>
            <person name="Sierra-Patev S."/>
            <person name="Naranjo-Ortiz M."/>
            <person name="Looney B."/>
            <person name="Konkel Z."/>
            <person name="Slot J.C."/>
            <person name="Sakamoto Y."/>
            <person name="Steenwyk J.L."/>
            <person name="Rokas A."/>
            <person name="Carro J."/>
            <person name="Camarero S."/>
            <person name="Ferreira P."/>
            <person name="Molpeceres G."/>
            <person name="Ruiz-Duenas F.J."/>
            <person name="Serrano A."/>
            <person name="Henrissat B."/>
            <person name="Drula E."/>
            <person name="Hughes K.W."/>
            <person name="Mata J.L."/>
            <person name="Ishikawa N.K."/>
            <person name="Vargas-Isla R."/>
            <person name="Ushijima S."/>
            <person name="Smith C.A."/>
            <person name="Ahrendt S."/>
            <person name="Andreopoulos W."/>
            <person name="He G."/>
            <person name="Labutti K."/>
            <person name="Lipzen A."/>
            <person name="Ng V."/>
            <person name="Sandor L."/>
            <person name="Barry K."/>
            <person name="Martinez A.T."/>
            <person name="Xiao Y."/>
            <person name="Gibbons J.G."/>
            <person name="Terashima K."/>
            <person name="Hibbett D.S."/>
            <person name="Grigoriev I.V."/>
        </authorList>
    </citation>
    <scope>NUCLEOTIDE SEQUENCE</scope>
    <source>
        <strain evidence="7">TFB9207</strain>
    </source>
</reference>
<feature type="transmembrane region" description="Helical" evidence="5">
    <location>
        <begin position="91"/>
        <end position="114"/>
    </location>
</feature>
<evidence type="ECO:0000256" key="2">
    <source>
        <dbReference type="ARBA" id="ARBA00023043"/>
    </source>
</evidence>
<evidence type="ECO:0000313" key="8">
    <source>
        <dbReference type="Proteomes" id="UP001163846"/>
    </source>
</evidence>
<dbReference type="SMART" id="SM00248">
    <property type="entry name" value="ANK"/>
    <property type="match status" value="12"/>
</dbReference>
<feature type="domain" description="DUF6535" evidence="6">
    <location>
        <begin position="67"/>
        <end position="246"/>
    </location>
</feature>
<dbReference type="EMBL" id="MU806385">
    <property type="protein sequence ID" value="KAJ3835713.1"/>
    <property type="molecule type" value="Genomic_DNA"/>
</dbReference>
<dbReference type="Pfam" id="PF12796">
    <property type="entry name" value="Ank_2"/>
    <property type="match status" value="4"/>
</dbReference>
<dbReference type="Pfam" id="PF00023">
    <property type="entry name" value="Ank"/>
    <property type="match status" value="1"/>
</dbReference>
<feature type="repeat" description="ANK" evidence="3">
    <location>
        <begin position="791"/>
        <end position="823"/>
    </location>
</feature>
<dbReference type="PROSITE" id="PS50088">
    <property type="entry name" value="ANK_REPEAT"/>
    <property type="match status" value="7"/>
</dbReference>
<feature type="transmembrane region" description="Helical" evidence="5">
    <location>
        <begin position="222"/>
        <end position="246"/>
    </location>
</feature>
<feature type="transmembrane region" description="Helical" evidence="5">
    <location>
        <begin position="162"/>
        <end position="185"/>
    </location>
</feature>
<dbReference type="SUPFAM" id="SSF48403">
    <property type="entry name" value="Ankyrin repeat"/>
    <property type="match status" value="1"/>
</dbReference>
<dbReference type="InterPro" id="IPR002110">
    <property type="entry name" value="Ankyrin_rpt"/>
</dbReference>
<evidence type="ECO:0000313" key="7">
    <source>
        <dbReference type="EMBL" id="KAJ3835713.1"/>
    </source>
</evidence>
<dbReference type="PANTHER" id="PTHR24171:SF9">
    <property type="entry name" value="ANKYRIN REPEAT DOMAIN-CONTAINING PROTEIN 39"/>
    <property type="match status" value="1"/>
</dbReference>
<evidence type="ECO:0000256" key="5">
    <source>
        <dbReference type="SAM" id="Phobius"/>
    </source>
</evidence>
<feature type="transmembrane region" description="Helical" evidence="5">
    <location>
        <begin position="285"/>
        <end position="305"/>
    </location>
</feature>
<feature type="repeat" description="ANK" evidence="3">
    <location>
        <begin position="758"/>
        <end position="790"/>
    </location>
</feature>
<organism evidence="7 8">
    <name type="scientific">Lentinula raphanica</name>
    <dbReference type="NCBI Taxonomy" id="153919"/>
    <lineage>
        <taxon>Eukaryota</taxon>
        <taxon>Fungi</taxon>
        <taxon>Dikarya</taxon>
        <taxon>Basidiomycota</taxon>
        <taxon>Agaricomycotina</taxon>
        <taxon>Agaricomycetes</taxon>
        <taxon>Agaricomycetidae</taxon>
        <taxon>Agaricales</taxon>
        <taxon>Marasmiineae</taxon>
        <taxon>Omphalotaceae</taxon>
        <taxon>Lentinula</taxon>
    </lineage>
</organism>
<keyword evidence="2 3" id="KW-0040">ANK repeat</keyword>
<dbReference type="Proteomes" id="UP001163846">
    <property type="component" value="Unassembled WGS sequence"/>
</dbReference>
<feature type="repeat" description="ANK" evidence="3">
    <location>
        <begin position="563"/>
        <end position="595"/>
    </location>
</feature>
<evidence type="ECO:0000256" key="4">
    <source>
        <dbReference type="SAM" id="MobiDB-lite"/>
    </source>
</evidence>
<dbReference type="Gene3D" id="1.25.40.20">
    <property type="entry name" value="Ankyrin repeat-containing domain"/>
    <property type="match status" value="2"/>
</dbReference>
<evidence type="ECO:0000259" key="6">
    <source>
        <dbReference type="Pfam" id="PF20153"/>
    </source>
</evidence>
<sequence>MAFIPSTVRVDQGHSQGSYHSEAGGKSRYIIPPYHSSLPRSGRSYDYEEKYDTDPLGDEMKENARVWKVYLDEAETHDFEMMTGFRDTIDALLVFAALFSAVVTSFIIAAISSLQPDFGKITAMLLIEQRDLLRAAGNITTIDSIPKPSVDLENASPEMNDIWINGLFFASLALSLATALLSVLVKQWLHAYENLPSGNAKERAMIHHFRYTGLFNWKVPEIIGILPLVLHISLGLFLIGLSLYVFELHSTLSWIIITVTGIAFIIYLGSIILPSIWLDCPYRIPLLFTLCEYMKYSFAVAIWYFKWVNCKIWKLKWQSKFPCFHLKTLRDVELGYFKSNDEQNKILANILDWLCLSASNYSIQRVVAQTLHGIFEDYFNITTLDILGSRAQDYITGYISQLQGHFISLETVIWESFSKTTDTDINIWEKILQYWWKATVEHQIYMLPSLSNELGEQCFIKAFQNNNSAVVAKFMDSYIMNRNEGHIRGIQLEEESIIKIIDTRIEENDSWEALKSLIAHSAHLKIAHHLYTSCLYRASLRGKLEIVQDVIEKGADINATRGKYGTALQAAAFQKEFRIVKFLVEKGADINVQVGKYGNALLAATSGGDLAIVKFLVEKGANVNAQHGFYGNALQLAVDEEKWEIAKYLVEIDADVNTQINGLQAVAIWGNLDIMKFLVAKGADVNAHGGQYGTALQAAVTGGQLGVVKFLVEKGANINAQDDHHYGNALQTAVCWAKLEIVKYLVEKGADVNAQGGYHGNALQAAVNLGKLEIVKYLVKKGADINIQGGEYGYALQAAAYCRDLEIVQFLVEKGADVNAHGGEYGHALQAAALQRELGIIKYLVEKGADVNAPGGKYGNALQAAARWGNIAIVKFLVENGADVNAQSSKYDNALQAAVNCWDDSIGPSIVTYLKSKGAY</sequence>
<keyword evidence="1" id="KW-0677">Repeat</keyword>
<keyword evidence="5" id="KW-1133">Transmembrane helix</keyword>
<protein>
    <submittedName>
        <fullName evidence="7">Ankyrin repeat-containing domain protein</fullName>
    </submittedName>
</protein>
<feature type="repeat" description="ANK" evidence="3">
    <location>
        <begin position="857"/>
        <end position="889"/>
    </location>
</feature>
<gene>
    <name evidence="7" type="ORF">F5878DRAFT_297960</name>
</gene>
<evidence type="ECO:0000256" key="3">
    <source>
        <dbReference type="PROSITE-ProRule" id="PRU00023"/>
    </source>
</evidence>
<keyword evidence="8" id="KW-1185">Reference proteome</keyword>
<name>A0AA38P3M7_9AGAR</name>
<accession>A0AA38P3M7</accession>
<comment type="caution">
    <text evidence="7">The sequence shown here is derived from an EMBL/GenBank/DDBJ whole genome shotgun (WGS) entry which is preliminary data.</text>
</comment>
<feature type="repeat" description="ANK" evidence="3">
    <location>
        <begin position="691"/>
        <end position="723"/>
    </location>
</feature>
<dbReference type="AlphaFoldDB" id="A0AA38P3M7"/>
<evidence type="ECO:0000256" key="1">
    <source>
        <dbReference type="ARBA" id="ARBA00022737"/>
    </source>
</evidence>
<feature type="repeat" description="ANK" evidence="3">
    <location>
        <begin position="596"/>
        <end position="628"/>
    </location>
</feature>
<dbReference type="PANTHER" id="PTHR24171">
    <property type="entry name" value="ANKYRIN REPEAT DOMAIN-CONTAINING PROTEIN 39-RELATED"/>
    <property type="match status" value="1"/>
</dbReference>
<keyword evidence="5" id="KW-0812">Transmembrane</keyword>
<feature type="transmembrane region" description="Helical" evidence="5">
    <location>
        <begin position="252"/>
        <end position="273"/>
    </location>
</feature>
<dbReference type="InterPro" id="IPR045338">
    <property type="entry name" value="DUF6535"/>
</dbReference>
<dbReference type="InterPro" id="IPR036770">
    <property type="entry name" value="Ankyrin_rpt-contain_sf"/>
</dbReference>
<dbReference type="Pfam" id="PF20153">
    <property type="entry name" value="DUF6535"/>
    <property type="match status" value="1"/>
</dbReference>
<keyword evidence="5" id="KW-0472">Membrane</keyword>